<dbReference type="GO" id="GO:0009055">
    <property type="term" value="F:electron transfer activity"/>
    <property type="evidence" value="ECO:0007669"/>
    <property type="project" value="InterPro"/>
</dbReference>
<evidence type="ECO:0000256" key="2">
    <source>
        <dbReference type="ARBA" id="ARBA00022723"/>
    </source>
</evidence>
<feature type="chain" id="PRO_5022706198" evidence="5">
    <location>
        <begin position="24"/>
        <end position="454"/>
    </location>
</feature>
<dbReference type="GO" id="GO:0004130">
    <property type="term" value="F:cytochrome-c peroxidase activity"/>
    <property type="evidence" value="ECO:0007669"/>
    <property type="project" value="TreeGrafter"/>
</dbReference>
<dbReference type="PIRSF" id="PIRSF028099">
    <property type="entry name" value="DUF1111"/>
    <property type="match status" value="1"/>
</dbReference>
<keyword evidence="3 4" id="KW-0408">Iron</keyword>
<evidence type="ECO:0000313" key="8">
    <source>
        <dbReference type="Proteomes" id="UP000321046"/>
    </source>
</evidence>
<dbReference type="PANTHER" id="PTHR30600">
    <property type="entry name" value="CYTOCHROME C PEROXIDASE-RELATED"/>
    <property type="match status" value="1"/>
</dbReference>
<sequence length="454" mass="48463">MVPSTSRRTLWAVAFAAASLALGAGCGQDSGEVLTVASGGDLSIVDRTSHAFTKPAPNLNADELDLHLEGDLAFDAQFVSPGAPRNAGLGPGFNNNACAACHIRNGRGMPVVGHPSLRSSMLVRVSLPEGEPLVPGGAVPVGELGVQLQDHAIGGAEPEVSIDLQWERVPGSYADGTPYELRRPKMTILLADGTELPDEVQRSLRQSPPIVGLGLLEAVPEATILAMADPDDADGDGISGRPNRVWDARAQRAVLGRFGHKANEPNLTQQTADAFVNDMGVLTPYGDGAHAEIDAAFFEATVFYTQSLAIPERFVPAEPERREAIARGEVLFEELNCVGCHVSELESGPADYPSLAHQRFAPYTDLLLHDMGEELADGRPDFEATGREWRTAPLWGLGLAQTVLPGSGYLHDGRARTIAEAILWHGGEAEASREGFRHLSKAERDDLLAFLRSL</sequence>
<evidence type="ECO:0000256" key="3">
    <source>
        <dbReference type="ARBA" id="ARBA00023004"/>
    </source>
</evidence>
<dbReference type="PANTHER" id="PTHR30600:SF4">
    <property type="entry name" value="CYTOCHROME C DOMAIN-CONTAINING PROTEIN"/>
    <property type="match status" value="1"/>
</dbReference>
<dbReference type="InterPro" id="IPR009056">
    <property type="entry name" value="Cyt_c-like_dom"/>
</dbReference>
<dbReference type="PROSITE" id="PS51257">
    <property type="entry name" value="PROKAR_LIPOPROTEIN"/>
    <property type="match status" value="1"/>
</dbReference>
<comment type="caution">
    <text evidence="7">The sequence shown here is derived from an EMBL/GenBank/DDBJ whole genome shotgun (WGS) entry which is preliminary data.</text>
</comment>
<dbReference type="Pfam" id="PF06537">
    <property type="entry name" value="DHOR"/>
    <property type="match status" value="3"/>
</dbReference>
<dbReference type="EMBL" id="VOSL01000002">
    <property type="protein sequence ID" value="TXD44573.1"/>
    <property type="molecule type" value="Genomic_DNA"/>
</dbReference>
<evidence type="ECO:0000259" key="6">
    <source>
        <dbReference type="PROSITE" id="PS51007"/>
    </source>
</evidence>
<dbReference type="InterPro" id="IPR010538">
    <property type="entry name" value="DHOR"/>
</dbReference>
<dbReference type="AlphaFoldDB" id="A0A5C6XFY2"/>
<keyword evidence="1 4" id="KW-0349">Heme</keyword>
<dbReference type="OrthoDB" id="9805202at2"/>
<evidence type="ECO:0000256" key="4">
    <source>
        <dbReference type="PROSITE-ProRule" id="PRU00433"/>
    </source>
</evidence>
<organism evidence="7 8">
    <name type="scientific">Lujinxingia vulgaris</name>
    <dbReference type="NCBI Taxonomy" id="2600176"/>
    <lineage>
        <taxon>Bacteria</taxon>
        <taxon>Deltaproteobacteria</taxon>
        <taxon>Bradymonadales</taxon>
        <taxon>Lujinxingiaceae</taxon>
        <taxon>Lujinxingia</taxon>
    </lineage>
</organism>
<dbReference type="SUPFAM" id="SSF46626">
    <property type="entry name" value="Cytochrome c"/>
    <property type="match status" value="1"/>
</dbReference>
<dbReference type="GO" id="GO:0020037">
    <property type="term" value="F:heme binding"/>
    <property type="evidence" value="ECO:0007669"/>
    <property type="project" value="InterPro"/>
</dbReference>
<evidence type="ECO:0000256" key="5">
    <source>
        <dbReference type="SAM" id="SignalP"/>
    </source>
</evidence>
<dbReference type="InterPro" id="IPR036909">
    <property type="entry name" value="Cyt_c-like_dom_sf"/>
</dbReference>
<feature type="signal peptide" evidence="5">
    <location>
        <begin position="1"/>
        <end position="23"/>
    </location>
</feature>
<accession>A0A5C6XFY2</accession>
<dbReference type="GO" id="GO:0046872">
    <property type="term" value="F:metal ion binding"/>
    <property type="evidence" value="ECO:0007669"/>
    <property type="project" value="UniProtKB-KW"/>
</dbReference>
<keyword evidence="2 4" id="KW-0479">Metal-binding</keyword>
<proteinExistence type="predicted"/>
<dbReference type="InterPro" id="IPR051395">
    <property type="entry name" value="Cytochrome_c_Peroxidase/MauG"/>
</dbReference>
<feature type="domain" description="Cytochrome c" evidence="6">
    <location>
        <begin position="323"/>
        <end position="454"/>
    </location>
</feature>
<reference evidence="7 8" key="1">
    <citation type="submission" date="2019-08" db="EMBL/GenBank/DDBJ databases">
        <title>Bradymonadales sp. TMQ2.</title>
        <authorList>
            <person name="Liang Q."/>
        </authorList>
    </citation>
    <scope>NUCLEOTIDE SEQUENCE [LARGE SCALE GENOMIC DNA]</scope>
    <source>
        <strain evidence="7 8">TMQ2</strain>
    </source>
</reference>
<protein>
    <submittedName>
        <fullName evidence="7">C-type cytochrome</fullName>
    </submittedName>
</protein>
<name>A0A5C6XFY2_9DELT</name>
<dbReference type="Gene3D" id="1.10.760.10">
    <property type="entry name" value="Cytochrome c-like domain"/>
    <property type="match status" value="1"/>
</dbReference>
<keyword evidence="5" id="KW-0732">Signal</keyword>
<evidence type="ECO:0000313" key="7">
    <source>
        <dbReference type="EMBL" id="TXD44573.1"/>
    </source>
</evidence>
<gene>
    <name evidence="7" type="ORF">FRC96_00385</name>
</gene>
<evidence type="ECO:0000256" key="1">
    <source>
        <dbReference type="ARBA" id="ARBA00022617"/>
    </source>
</evidence>
<dbReference type="Proteomes" id="UP000321046">
    <property type="component" value="Unassembled WGS sequence"/>
</dbReference>
<dbReference type="PROSITE" id="PS51007">
    <property type="entry name" value="CYTC"/>
    <property type="match status" value="1"/>
</dbReference>